<proteinExistence type="predicted"/>
<gene>
    <name evidence="2" type="ORF">AXG93_1335s1340</name>
</gene>
<organism evidence="2 3">
    <name type="scientific">Marchantia polymorpha subsp. ruderalis</name>
    <dbReference type="NCBI Taxonomy" id="1480154"/>
    <lineage>
        <taxon>Eukaryota</taxon>
        <taxon>Viridiplantae</taxon>
        <taxon>Streptophyta</taxon>
        <taxon>Embryophyta</taxon>
        <taxon>Marchantiophyta</taxon>
        <taxon>Marchantiopsida</taxon>
        <taxon>Marchantiidae</taxon>
        <taxon>Marchantiales</taxon>
        <taxon>Marchantiaceae</taxon>
        <taxon>Marchantia</taxon>
    </lineage>
</organism>
<feature type="region of interest" description="Disordered" evidence="1">
    <location>
        <begin position="689"/>
        <end position="719"/>
    </location>
</feature>
<evidence type="ECO:0000313" key="3">
    <source>
        <dbReference type="Proteomes" id="UP000077202"/>
    </source>
</evidence>
<sequence>MEQMYIPVQLVGQVSIGKGTNLNVLIRTSEPSEETLKLWRNLERRVWLLNLNQQEPTSSLSDMNERLRDSFESDLQTCKDSLQCAQEAHNTCMTVEGSQVGPLYYYPEPLIEGGTQPSEGYLSAVYDVNSHSELLEGSLSGHPRAAAENSFLEQRIATDFSSIHQDRPSAENLEQVLAMYEEPSACDDSSSHNRRPLVESLQQSKRLKVVDASNELMGCQKPSTVSNVPWNLPNEEELPRSYFSQERAMSDLLTWWEERDITAMMSRAAYQGRDILRDFEEFKQTLVAENKGKTVSYEHLPSIGEMHQDTATHQSGQLHMRVAGGSQMIVSEVYEQQLLKQEQLVSNQEQIRGLPTARRTCLMQAQKIVNGPVFEPSTWISEKEMNHHRSKNLSLWNITDAETINSEYKSINTPHDIHIPSSSTCIPMTLSNEQNNEEHEVLSFDFFADYEENSEGSGIPPKVHYIISDEQWQLVGHTMRDQRRKIIWSCISGSESEAKPQHIMENLEKIGSNIRLLRLDIDSLASQALKVYPKLQPFAKKPTFKSTEQFGYGENEDYQAGHKGGGLLLLQIMPISQVGQDFNRRVRIPSRSMSELNAEREHKGGQTGHDWSSAICVYPDICESELVDQVLEHELEDAKALNPSSQTADISADYSEIEVRDFIYALDISFMDQDSSSHFGSEIAMGNEVDTATRSPLSDTLPAEESSEAESFEEDLLHL</sequence>
<protein>
    <submittedName>
        <fullName evidence="2">Uncharacterized protein</fullName>
    </submittedName>
</protein>
<dbReference type="Proteomes" id="UP000077202">
    <property type="component" value="Unassembled WGS sequence"/>
</dbReference>
<accession>A0A176W848</accession>
<keyword evidence="3" id="KW-1185">Reference proteome</keyword>
<dbReference type="AlphaFoldDB" id="A0A176W848"/>
<reference evidence="2" key="1">
    <citation type="submission" date="2016-03" db="EMBL/GenBank/DDBJ databases">
        <title>Mechanisms controlling the formation of the plant cell surface in tip-growing cells are functionally conserved among land plants.</title>
        <authorList>
            <person name="Honkanen S."/>
            <person name="Jones V.A."/>
            <person name="Morieri G."/>
            <person name="Champion C."/>
            <person name="Hetherington A.J."/>
            <person name="Kelly S."/>
            <person name="Saint-Marcoux D."/>
            <person name="Proust H."/>
            <person name="Prescott H."/>
            <person name="Dolan L."/>
        </authorList>
    </citation>
    <scope>NUCLEOTIDE SEQUENCE [LARGE SCALE GENOMIC DNA]</scope>
    <source>
        <tissue evidence="2">Whole gametophyte</tissue>
    </source>
</reference>
<dbReference type="EMBL" id="LVLJ01001708">
    <property type="protein sequence ID" value="OAE28642.1"/>
    <property type="molecule type" value="Genomic_DNA"/>
</dbReference>
<name>A0A176W848_MARPO</name>
<feature type="compositionally biased region" description="Acidic residues" evidence="1">
    <location>
        <begin position="705"/>
        <end position="719"/>
    </location>
</feature>
<evidence type="ECO:0000256" key="1">
    <source>
        <dbReference type="SAM" id="MobiDB-lite"/>
    </source>
</evidence>
<evidence type="ECO:0000313" key="2">
    <source>
        <dbReference type="EMBL" id="OAE28642.1"/>
    </source>
</evidence>
<comment type="caution">
    <text evidence="2">The sequence shown here is derived from an EMBL/GenBank/DDBJ whole genome shotgun (WGS) entry which is preliminary data.</text>
</comment>